<accession>A0A840V7C3</accession>
<dbReference type="InterPro" id="IPR003593">
    <property type="entry name" value="AAA+_ATPase"/>
</dbReference>
<dbReference type="Proteomes" id="UP000539642">
    <property type="component" value="Unassembled WGS sequence"/>
</dbReference>
<dbReference type="Pfam" id="PF00005">
    <property type="entry name" value="ABC_tran"/>
    <property type="match status" value="1"/>
</dbReference>
<evidence type="ECO:0000313" key="5">
    <source>
        <dbReference type="EMBL" id="MBB5348901.1"/>
    </source>
</evidence>
<evidence type="ECO:0000256" key="1">
    <source>
        <dbReference type="ARBA" id="ARBA00022448"/>
    </source>
</evidence>
<dbReference type="AlphaFoldDB" id="A0A840V7C3"/>
<dbReference type="PANTHER" id="PTHR43023">
    <property type="entry name" value="PROTEIN TRIGALACTOSYLDIACYLGLYCEROL 3, CHLOROPLASTIC"/>
    <property type="match status" value="1"/>
</dbReference>
<evidence type="ECO:0000256" key="3">
    <source>
        <dbReference type="ARBA" id="ARBA00022840"/>
    </source>
</evidence>
<dbReference type="SMART" id="SM00382">
    <property type="entry name" value="AAA"/>
    <property type="match status" value="1"/>
</dbReference>
<evidence type="ECO:0000313" key="6">
    <source>
        <dbReference type="Proteomes" id="UP000539642"/>
    </source>
</evidence>
<keyword evidence="2" id="KW-0547">Nucleotide-binding</keyword>
<name>A0A840V7C3_9BACT</name>
<keyword evidence="6" id="KW-1185">Reference proteome</keyword>
<dbReference type="InterPro" id="IPR003439">
    <property type="entry name" value="ABC_transporter-like_ATP-bd"/>
</dbReference>
<dbReference type="PROSITE" id="PS00211">
    <property type="entry name" value="ABC_TRANSPORTER_1"/>
    <property type="match status" value="1"/>
</dbReference>
<dbReference type="PROSITE" id="PS50893">
    <property type="entry name" value="ABC_TRANSPORTER_2"/>
    <property type="match status" value="1"/>
</dbReference>
<dbReference type="EMBL" id="JACHEO010000016">
    <property type="protein sequence ID" value="MBB5348901.1"/>
    <property type="molecule type" value="Genomic_DNA"/>
</dbReference>
<evidence type="ECO:0000256" key="2">
    <source>
        <dbReference type="ARBA" id="ARBA00022741"/>
    </source>
</evidence>
<keyword evidence="3 5" id="KW-0067">ATP-binding</keyword>
<evidence type="ECO:0000259" key="4">
    <source>
        <dbReference type="PROSITE" id="PS50893"/>
    </source>
</evidence>
<keyword evidence="1" id="KW-0813">Transport</keyword>
<dbReference type="GO" id="GO:0005524">
    <property type="term" value="F:ATP binding"/>
    <property type="evidence" value="ECO:0007669"/>
    <property type="project" value="UniProtKB-KW"/>
</dbReference>
<organism evidence="5 6">
    <name type="scientific">Desulfoprunum benzoelyticum</name>
    <dbReference type="NCBI Taxonomy" id="1506996"/>
    <lineage>
        <taxon>Bacteria</taxon>
        <taxon>Pseudomonadati</taxon>
        <taxon>Thermodesulfobacteriota</taxon>
        <taxon>Desulfobulbia</taxon>
        <taxon>Desulfobulbales</taxon>
        <taxon>Desulfobulbaceae</taxon>
        <taxon>Desulfoprunum</taxon>
    </lineage>
</organism>
<dbReference type="Gene3D" id="3.40.50.300">
    <property type="entry name" value="P-loop containing nucleotide triphosphate hydrolases"/>
    <property type="match status" value="1"/>
</dbReference>
<dbReference type="InterPro" id="IPR027417">
    <property type="entry name" value="P-loop_NTPase"/>
</dbReference>
<feature type="domain" description="ABC transporter" evidence="4">
    <location>
        <begin position="6"/>
        <end position="247"/>
    </location>
</feature>
<protein>
    <submittedName>
        <fullName evidence="5">Phospholipid/cholesterol/gamma-HCH transport system ATP-binding protein</fullName>
    </submittedName>
</protein>
<dbReference type="SUPFAM" id="SSF52540">
    <property type="entry name" value="P-loop containing nucleoside triphosphate hydrolases"/>
    <property type="match status" value="1"/>
</dbReference>
<reference evidence="5 6" key="1">
    <citation type="submission" date="2020-08" db="EMBL/GenBank/DDBJ databases">
        <title>Genomic Encyclopedia of Type Strains, Phase IV (KMG-IV): sequencing the most valuable type-strain genomes for metagenomic binning, comparative biology and taxonomic classification.</title>
        <authorList>
            <person name="Goeker M."/>
        </authorList>
    </citation>
    <scope>NUCLEOTIDE SEQUENCE [LARGE SCALE GENOMIC DNA]</scope>
    <source>
        <strain evidence="5 6">DSM 28570</strain>
    </source>
</reference>
<dbReference type="GO" id="GO:0016887">
    <property type="term" value="F:ATP hydrolysis activity"/>
    <property type="evidence" value="ECO:0007669"/>
    <property type="project" value="InterPro"/>
</dbReference>
<dbReference type="InterPro" id="IPR017871">
    <property type="entry name" value="ABC_transporter-like_CS"/>
</dbReference>
<sequence>MNGPAIEFREVLKVFPKRSGGVQTVLDKVSFSIPTGKTTVIAGGSGQGKSVTLKLILCLMRADAGRIFVHGQDVTDIEGKALEDLRTRFGVLFQGAALFDSLTVYENVSLPLRERTKKTEKEIGDQVGVTLERLGLTGHEGKYPAQLSGGMRKRVGLARALQLKPEILLFDEPTTGLDPVMTQDIYRLFAETQAQEGFSSIIVSHDIPKIFSLADQVIILNEGKMDVFTSPEEIQLSRQEHIREFVRTTMGEIYQSHLVER</sequence>
<dbReference type="RefSeq" id="WP_183351715.1">
    <property type="nucleotide sequence ID" value="NZ_JACHEO010000016.1"/>
</dbReference>
<gene>
    <name evidence="5" type="ORF">HNQ81_002642</name>
</gene>
<dbReference type="PANTHER" id="PTHR43023:SF6">
    <property type="entry name" value="INTERMEMBRANE PHOSPHOLIPID TRANSPORT SYSTEM ATP-BINDING PROTEIN MLAF"/>
    <property type="match status" value="1"/>
</dbReference>
<comment type="caution">
    <text evidence="5">The sequence shown here is derived from an EMBL/GenBank/DDBJ whole genome shotgun (WGS) entry which is preliminary data.</text>
</comment>
<proteinExistence type="predicted"/>